<evidence type="ECO:0008006" key="3">
    <source>
        <dbReference type="Google" id="ProtNLM"/>
    </source>
</evidence>
<comment type="caution">
    <text evidence="1">The sequence shown here is derived from an EMBL/GenBank/DDBJ whole genome shotgun (WGS) entry which is preliminary data.</text>
</comment>
<evidence type="ECO:0000313" key="2">
    <source>
        <dbReference type="Proteomes" id="UP000308901"/>
    </source>
</evidence>
<dbReference type="OrthoDB" id="5365535at2"/>
<proteinExistence type="predicted"/>
<dbReference type="AlphaFoldDB" id="A0A5R8Y015"/>
<accession>A0A5R8Y015</accession>
<dbReference type="RefSeq" id="WP_138152876.1">
    <property type="nucleotide sequence ID" value="NZ_VANU01000004.1"/>
</dbReference>
<evidence type="ECO:0000313" key="1">
    <source>
        <dbReference type="EMBL" id="TLP37696.1"/>
    </source>
</evidence>
<dbReference type="Proteomes" id="UP000308901">
    <property type="component" value="Unassembled WGS sequence"/>
</dbReference>
<gene>
    <name evidence="1" type="ORF">FDK22_10285</name>
</gene>
<dbReference type="EMBL" id="VANU01000004">
    <property type="protein sequence ID" value="TLP37696.1"/>
    <property type="molecule type" value="Genomic_DNA"/>
</dbReference>
<organism evidence="1 2">
    <name type="scientific">Arcobacter arenosus</name>
    <dbReference type="NCBI Taxonomy" id="2576037"/>
    <lineage>
        <taxon>Bacteria</taxon>
        <taxon>Pseudomonadati</taxon>
        <taxon>Campylobacterota</taxon>
        <taxon>Epsilonproteobacteria</taxon>
        <taxon>Campylobacterales</taxon>
        <taxon>Arcobacteraceae</taxon>
        <taxon>Arcobacter</taxon>
    </lineage>
</organism>
<sequence>MRILIFNTNEKDTQNLISMIKIFPIDIIVDKASTYFDTMNFYKNHSYEKVFIDMDNDEGKKITKEILDIYPNQKLFMMGDDYNCTLEKNCNSCGKEHSKSLIIKPISQVELCKVMNNSFECECKGKSMKQFAIDKIKKNIQKEFPYFDFEINQKEKIISSSPMSMQILVSFISQLEENDISYEVENFERINLK</sequence>
<keyword evidence="2" id="KW-1185">Reference proteome</keyword>
<name>A0A5R8Y015_9BACT</name>
<protein>
    <recommendedName>
        <fullName evidence="3">Response regulator</fullName>
    </recommendedName>
</protein>
<reference evidence="1 2" key="1">
    <citation type="submission" date="2019-05" db="EMBL/GenBank/DDBJ databases">
        <title>Arcobacter sp. nov., isolated from sea sediment.</title>
        <authorList>
            <person name="Kim W."/>
        </authorList>
    </citation>
    <scope>NUCLEOTIDE SEQUENCE [LARGE SCALE GENOMIC DNA]</scope>
    <source>
        <strain evidence="1 2">CAU 1517</strain>
    </source>
</reference>